<comment type="similarity">
    <text evidence="1">Belongs to the transferase hexapeptide repeat family.</text>
</comment>
<dbReference type="InterPro" id="IPR018357">
    <property type="entry name" value="Hexapep_transf_CS"/>
</dbReference>
<dbReference type="Proteomes" id="UP000310334">
    <property type="component" value="Unassembled WGS sequence"/>
</dbReference>
<evidence type="ECO:0000256" key="3">
    <source>
        <dbReference type="ARBA" id="ARBA00022737"/>
    </source>
</evidence>
<keyword evidence="5" id="KW-1185">Reference proteome</keyword>
<name>A0A4S4BKM1_9BACI</name>
<dbReference type="PROSITE" id="PS00101">
    <property type="entry name" value="HEXAPEP_TRANSFERASES"/>
    <property type="match status" value="1"/>
</dbReference>
<evidence type="ECO:0000256" key="2">
    <source>
        <dbReference type="ARBA" id="ARBA00022679"/>
    </source>
</evidence>
<dbReference type="OrthoDB" id="9782926at2"/>
<protein>
    <submittedName>
        <fullName evidence="4">Acetyltransferase</fullName>
    </submittedName>
</protein>
<dbReference type="AlphaFoldDB" id="A0A4S4BKM1"/>
<dbReference type="InterPro" id="IPR051159">
    <property type="entry name" value="Hexapeptide_acetyltransf"/>
</dbReference>
<accession>A0A4S4BKM1</accession>
<dbReference type="InterPro" id="IPR001451">
    <property type="entry name" value="Hexapep"/>
</dbReference>
<evidence type="ECO:0000256" key="1">
    <source>
        <dbReference type="ARBA" id="ARBA00007274"/>
    </source>
</evidence>
<proteinExistence type="inferred from homology"/>
<organism evidence="4 5">
    <name type="scientific">Metabacillus sediminilitoris</name>
    <dbReference type="NCBI Taxonomy" id="2567941"/>
    <lineage>
        <taxon>Bacteria</taxon>
        <taxon>Bacillati</taxon>
        <taxon>Bacillota</taxon>
        <taxon>Bacilli</taxon>
        <taxon>Bacillales</taxon>
        <taxon>Bacillaceae</taxon>
        <taxon>Metabacillus</taxon>
    </lineage>
</organism>
<comment type="caution">
    <text evidence="4">The sequence shown here is derived from an EMBL/GenBank/DDBJ whole genome shotgun (WGS) entry which is preliminary data.</text>
</comment>
<keyword evidence="3" id="KW-0677">Repeat</keyword>
<dbReference type="Gene3D" id="2.160.10.10">
    <property type="entry name" value="Hexapeptide repeat proteins"/>
    <property type="match status" value="1"/>
</dbReference>
<dbReference type="SUPFAM" id="SSF51161">
    <property type="entry name" value="Trimeric LpxA-like enzymes"/>
    <property type="match status" value="1"/>
</dbReference>
<dbReference type="RefSeq" id="WP_136358633.1">
    <property type="nucleotide sequence ID" value="NZ_CP046266.1"/>
</dbReference>
<dbReference type="InterPro" id="IPR011004">
    <property type="entry name" value="Trimer_LpxA-like_sf"/>
</dbReference>
<dbReference type="EMBL" id="SSNT01000029">
    <property type="protein sequence ID" value="THF75179.1"/>
    <property type="molecule type" value="Genomic_DNA"/>
</dbReference>
<dbReference type="PANTHER" id="PTHR23416">
    <property type="entry name" value="SIALIC ACID SYNTHASE-RELATED"/>
    <property type="match status" value="1"/>
</dbReference>
<dbReference type="GO" id="GO:0008374">
    <property type="term" value="F:O-acyltransferase activity"/>
    <property type="evidence" value="ECO:0007669"/>
    <property type="project" value="TreeGrafter"/>
</dbReference>
<reference evidence="4 5" key="1">
    <citation type="submission" date="2019-04" db="EMBL/GenBank/DDBJ databases">
        <title>Bacillus sediminilitoris sp. nov., isolated from a tidal flat sediment on the East China Sea.</title>
        <authorList>
            <person name="Wei Y."/>
            <person name="Mao H."/>
            <person name="Fang J."/>
        </authorList>
    </citation>
    <scope>NUCLEOTIDE SEQUENCE [LARGE SCALE GENOMIC DNA]</scope>
    <source>
        <strain evidence="4 5">DSL-17</strain>
    </source>
</reference>
<gene>
    <name evidence="4" type="ORF">E6W99_24100</name>
</gene>
<evidence type="ECO:0000313" key="5">
    <source>
        <dbReference type="Proteomes" id="UP000310334"/>
    </source>
</evidence>
<sequence length="123" mass="12883">MCFPPFYTDFGKNITIGKNVFFNIGCSFQDRGGISIGDGSMIGMNVTIATLNHGLSIETRNITYPSPVIIGKNVWIGSNATILPGVTIGDNSVVAAGAVVTKDVPKNTVVAGVPAKLVKEINN</sequence>
<evidence type="ECO:0000313" key="4">
    <source>
        <dbReference type="EMBL" id="THF75179.1"/>
    </source>
</evidence>
<dbReference type="PANTHER" id="PTHR23416:SF23">
    <property type="entry name" value="ACETYLTRANSFERASE C18B11.09C-RELATED"/>
    <property type="match status" value="1"/>
</dbReference>
<dbReference type="Pfam" id="PF14602">
    <property type="entry name" value="Hexapep_2"/>
    <property type="match status" value="2"/>
</dbReference>
<keyword evidence="2 4" id="KW-0808">Transferase</keyword>